<evidence type="ECO:0000313" key="1">
    <source>
        <dbReference type="EMBL" id="KAG9461026.1"/>
    </source>
</evidence>
<sequence length="97" mass="11143">MDMTEKLRDSVDICNTIYYSVSHQDYTAVKKTSSERWQNFVSEGHGRTLSPITGPSTHYPIHEDFNGQKILEHVLKMTELLTGEVTLRGMGDIIQQW</sequence>
<dbReference type="OrthoDB" id="9907724at2759"/>
<reference evidence="1" key="1">
    <citation type="thesis" date="2020" institute="ProQuest LLC" country="789 East Eisenhower Parkway, Ann Arbor, MI, USA">
        <title>Comparative Genomics and Chromosome Evolution.</title>
        <authorList>
            <person name="Mudd A.B."/>
        </authorList>
    </citation>
    <scope>NUCLEOTIDE SEQUENCE</scope>
    <source>
        <strain evidence="1">HN-11 Male</strain>
        <tissue evidence="1">Kidney and liver</tissue>
    </source>
</reference>
<dbReference type="EMBL" id="WNTK01030776">
    <property type="protein sequence ID" value="KAG9461026.1"/>
    <property type="molecule type" value="Genomic_DNA"/>
</dbReference>
<organism evidence="1 2">
    <name type="scientific">Eleutherodactylus coqui</name>
    <name type="common">Puerto Rican coqui</name>
    <dbReference type="NCBI Taxonomy" id="57060"/>
    <lineage>
        <taxon>Eukaryota</taxon>
        <taxon>Metazoa</taxon>
        <taxon>Chordata</taxon>
        <taxon>Craniata</taxon>
        <taxon>Vertebrata</taxon>
        <taxon>Euteleostomi</taxon>
        <taxon>Amphibia</taxon>
        <taxon>Batrachia</taxon>
        <taxon>Anura</taxon>
        <taxon>Neobatrachia</taxon>
        <taxon>Hyloidea</taxon>
        <taxon>Eleutherodactylidae</taxon>
        <taxon>Eleutherodactylinae</taxon>
        <taxon>Eleutherodactylus</taxon>
        <taxon>Eleutherodactylus</taxon>
    </lineage>
</organism>
<evidence type="ECO:0000313" key="2">
    <source>
        <dbReference type="Proteomes" id="UP000770717"/>
    </source>
</evidence>
<name>A0A8J6B5F1_ELECQ</name>
<protein>
    <submittedName>
        <fullName evidence="1">Uncharacterized protein</fullName>
    </submittedName>
</protein>
<gene>
    <name evidence="1" type="ORF">GDO78_018393</name>
</gene>
<dbReference type="AlphaFoldDB" id="A0A8J6B5F1"/>
<dbReference type="Proteomes" id="UP000770717">
    <property type="component" value="Unassembled WGS sequence"/>
</dbReference>
<accession>A0A8J6B5F1</accession>
<proteinExistence type="predicted"/>
<comment type="caution">
    <text evidence="1">The sequence shown here is derived from an EMBL/GenBank/DDBJ whole genome shotgun (WGS) entry which is preliminary data.</text>
</comment>
<keyword evidence="2" id="KW-1185">Reference proteome</keyword>